<dbReference type="PANTHER" id="PTHR30086:SF20">
    <property type="entry name" value="ARGININE EXPORTER PROTEIN ARGO-RELATED"/>
    <property type="match status" value="1"/>
</dbReference>
<dbReference type="PANTHER" id="PTHR30086">
    <property type="entry name" value="ARGININE EXPORTER PROTEIN ARGO"/>
    <property type="match status" value="1"/>
</dbReference>
<keyword evidence="8" id="KW-1185">Reference proteome</keyword>
<dbReference type="Proteomes" id="UP000199159">
    <property type="component" value="Unassembled WGS sequence"/>
</dbReference>
<evidence type="ECO:0000313" key="7">
    <source>
        <dbReference type="EMBL" id="SDP14265.1"/>
    </source>
</evidence>
<dbReference type="GO" id="GO:0005886">
    <property type="term" value="C:plasma membrane"/>
    <property type="evidence" value="ECO:0007669"/>
    <property type="project" value="UniProtKB-SubCell"/>
</dbReference>
<feature type="transmembrane region" description="Helical" evidence="6">
    <location>
        <begin position="71"/>
        <end position="89"/>
    </location>
</feature>
<protein>
    <submittedName>
        <fullName evidence="7">Threonine/homoserine/homoserine lactone efflux protein</fullName>
    </submittedName>
</protein>
<evidence type="ECO:0000256" key="4">
    <source>
        <dbReference type="ARBA" id="ARBA00022989"/>
    </source>
</evidence>
<accession>A0A1H0QB21</accession>
<organism evidence="7 8">
    <name type="scientific">Litchfieldia salsa</name>
    <dbReference type="NCBI Taxonomy" id="930152"/>
    <lineage>
        <taxon>Bacteria</taxon>
        <taxon>Bacillati</taxon>
        <taxon>Bacillota</taxon>
        <taxon>Bacilli</taxon>
        <taxon>Bacillales</taxon>
        <taxon>Bacillaceae</taxon>
        <taxon>Litchfieldia</taxon>
    </lineage>
</organism>
<sequence>MYGIINFEVFLIASLLLNLTPGTDTMYIVSRSISQGRLAGIYSTLGISAGIITHTLLAAFGLSVILMQSTVLFTLIKMIGAVYLAYLGIKMLLEKQSEKSQVSLSQQSHIKIFVQGMITNVTNPKVALFFLAFLPQFIQSDSSVTSPIPFILLGLSFTITAGIWSLFTVYFSSMATNKLKGNSKISNLLNRLTGIVFIAMGLKLLSTKATA</sequence>
<evidence type="ECO:0000256" key="5">
    <source>
        <dbReference type="ARBA" id="ARBA00023136"/>
    </source>
</evidence>
<gene>
    <name evidence="7" type="ORF">SAMN05216565_101673</name>
</gene>
<dbReference type="EMBL" id="FNJU01000001">
    <property type="protein sequence ID" value="SDP14265.1"/>
    <property type="molecule type" value="Genomic_DNA"/>
</dbReference>
<dbReference type="GO" id="GO:0015171">
    <property type="term" value="F:amino acid transmembrane transporter activity"/>
    <property type="evidence" value="ECO:0007669"/>
    <property type="project" value="TreeGrafter"/>
</dbReference>
<feature type="transmembrane region" description="Helical" evidence="6">
    <location>
        <begin position="146"/>
        <end position="167"/>
    </location>
</feature>
<dbReference type="RefSeq" id="WP_090849852.1">
    <property type="nucleotide sequence ID" value="NZ_FNJU01000001.1"/>
</dbReference>
<name>A0A1H0QB21_9BACI</name>
<dbReference type="PIRSF" id="PIRSF006324">
    <property type="entry name" value="LeuE"/>
    <property type="match status" value="1"/>
</dbReference>
<keyword evidence="2" id="KW-1003">Cell membrane</keyword>
<dbReference type="STRING" id="930152.SAMN05216565_101673"/>
<feature type="transmembrane region" description="Helical" evidence="6">
    <location>
        <begin position="188"/>
        <end position="206"/>
    </location>
</feature>
<feature type="transmembrane region" description="Helical" evidence="6">
    <location>
        <begin position="41"/>
        <end position="65"/>
    </location>
</feature>
<evidence type="ECO:0000256" key="3">
    <source>
        <dbReference type="ARBA" id="ARBA00022692"/>
    </source>
</evidence>
<evidence type="ECO:0000256" key="2">
    <source>
        <dbReference type="ARBA" id="ARBA00022475"/>
    </source>
</evidence>
<dbReference type="InterPro" id="IPR001123">
    <property type="entry name" value="LeuE-type"/>
</dbReference>
<keyword evidence="5 6" id="KW-0472">Membrane</keyword>
<evidence type="ECO:0000256" key="1">
    <source>
        <dbReference type="ARBA" id="ARBA00004651"/>
    </source>
</evidence>
<comment type="subcellular location">
    <subcellularLocation>
        <location evidence="1">Cell membrane</location>
        <topology evidence="1">Multi-pass membrane protein</topology>
    </subcellularLocation>
</comment>
<dbReference type="OrthoDB" id="9784202at2"/>
<reference evidence="8" key="1">
    <citation type="submission" date="2016-10" db="EMBL/GenBank/DDBJ databases">
        <authorList>
            <person name="Varghese N."/>
            <person name="Submissions S."/>
        </authorList>
    </citation>
    <scope>NUCLEOTIDE SEQUENCE [LARGE SCALE GENOMIC DNA]</scope>
    <source>
        <strain evidence="8">IBRC-M10078</strain>
    </source>
</reference>
<feature type="transmembrane region" description="Helical" evidence="6">
    <location>
        <begin position="6"/>
        <end position="29"/>
    </location>
</feature>
<keyword evidence="4 6" id="KW-1133">Transmembrane helix</keyword>
<dbReference type="AlphaFoldDB" id="A0A1H0QB21"/>
<proteinExistence type="predicted"/>
<evidence type="ECO:0000256" key="6">
    <source>
        <dbReference type="SAM" id="Phobius"/>
    </source>
</evidence>
<dbReference type="Pfam" id="PF01810">
    <property type="entry name" value="LysE"/>
    <property type="match status" value="1"/>
</dbReference>
<keyword evidence="3 6" id="KW-0812">Transmembrane</keyword>
<feature type="transmembrane region" description="Helical" evidence="6">
    <location>
        <begin position="110"/>
        <end position="134"/>
    </location>
</feature>
<evidence type="ECO:0000313" key="8">
    <source>
        <dbReference type="Proteomes" id="UP000199159"/>
    </source>
</evidence>